<dbReference type="Gene3D" id="3.60.110.10">
    <property type="entry name" value="Carbon-nitrogen hydrolase"/>
    <property type="match status" value="1"/>
</dbReference>
<sequence length="85" mass="9872">MESGCFVVAANRCGREFYKVKDSYIEFAGRTKIINPKGEIIQELGEYEEISCVELDDVKAQRENLTYLKDLNLKLCRKMYKNLKA</sequence>
<gene>
    <name evidence="2" type="ORF">NCTC11541_01485</name>
</gene>
<organism evidence="2 3">
    <name type="scientific">Campylobacter upsaliensis</name>
    <dbReference type="NCBI Taxonomy" id="28080"/>
    <lineage>
        <taxon>Bacteria</taxon>
        <taxon>Pseudomonadati</taxon>
        <taxon>Campylobacterota</taxon>
        <taxon>Epsilonproteobacteria</taxon>
        <taxon>Campylobacterales</taxon>
        <taxon>Campylobacteraceae</taxon>
        <taxon>Campylobacter</taxon>
    </lineage>
</organism>
<accession>A0A3S4SPA3</accession>
<evidence type="ECO:0000313" key="2">
    <source>
        <dbReference type="EMBL" id="VEG85428.1"/>
    </source>
</evidence>
<keyword evidence="2" id="KW-0378">Hydrolase</keyword>
<evidence type="ECO:0000259" key="1">
    <source>
        <dbReference type="Pfam" id="PF00795"/>
    </source>
</evidence>
<reference evidence="2 3" key="1">
    <citation type="submission" date="2018-12" db="EMBL/GenBank/DDBJ databases">
        <authorList>
            <consortium name="Pathogen Informatics"/>
        </authorList>
    </citation>
    <scope>NUCLEOTIDE SEQUENCE [LARGE SCALE GENOMIC DNA]</scope>
    <source>
        <strain evidence="2 3">NCTC11541</strain>
    </source>
</reference>
<dbReference type="InterPro" id="IPR036526">
    <property type="entry name" value="C-N_Hydrolase_sf"/>
</dbReference>
<dbReference type="SUPFAM" id="SSF56317">
    <property type="entry name" value="Carbon-nitrogen hydrolase"/>
    <property type="match status" value="1"/>
</dbReference>
<evidence type="ECO:0000313" key="3">
    <source>
        <dbReference type="Proteomes" id="UP000278157"/>
    </source>
</evidence>
<dbReference type="InterPro" id="IPR003010">
    <property type="entry name" value="C-N_Hydrolase"/>
</dbReference>
<dbReference type="EMBL" id="LR134372">
    <property type="protein sequence ID" value="VEG85428.1"/>
    <property type="molecule type" value="Genomic_DNA"/>
</dbReference>
<protein>
    <submittedName>
        <fullName evidence="2">Carbon-nitrogen hydrolase</fullName>
    </submittedName>
</protein>
<dbReference type="AlphaFoldDB" id="A0A3S4SPA3"/>
<proteinExistence type="predicted"/>
<feature type="domain" description="CN hydrolase" evidence="1">
    <location>
        <begin position="1"/>
        <end position="57"/>
    </location>
</feature>
<dbReference type="Pfam" id="PF00795">
    <property type="entry name" value="CN_hydrolase"/>
    <property type="match status" value="1"/>
</dbReference>
<dbReference type="Proteomes" id="UP000278157">
    <property type="component" value="Chromosome"/>
</dbReference>
<dbReference type="GO" id="GO:0016787">
    <property type="term" value="F:hydrolase activity"/>
    <property type="evidence" value="ECO:0007669"/>
    <property type="project" value="UniProtKB-KW"/>
</dbReference>
<name>A0A3S4SPA3_CAMUP</name>